<sequence>MENHTIVTLKKGEGRTIKAGGAWIFDNEIDTITGTFTNGDIVVVHDFDGYPMGRGFINQNSKIRIRMMTRKADQLIDDNFLRMRVQNAWDYRKQVMAGGNDNVPAAGETDTAGEACVAGIGTTGRPDLNCCRVIFGEADFLPGITVDKYADVLVVECLALGMEQFKVKIVDLLKEVLASDGINIRGVYERSDANERKKEGLPKVKGFIGAEFDTNVEIVENAVHYMVDVENGQKTGFFLDQKYNRLAMQRICKGKRVLDCFTHMGTFALNAGIAGASDVTGLDISEYAVKQATENAKRNNLSDTVKFRVANVLDELPRLAADGEKYDVVILDPPAFTKSREATKNAIKGYREINMKGLKLVKDGGFLATCSCSHFMTQELLAKTVKEAAKATHKRLRQVEFRTQGPDHPILWANSANVPESYYLKFFIFQVVDEK</sequence>
<evidence type="ECO:0000256" key="5">
    <source>
        <dbReference type="ARBA" id="ARBA00022679"/>
    </source>
</evidence>
<evidence type="ECO:0000259" key="9">
    <source>
        <dbReference type="SMART" id="SM00359"/>
    </source>
</evidence>
<dbReference type="Gene3D" id="3.40.50.150">
    <property type="entry name" value="Vaccinia Virus protein VP39"/>
    <property type="match status" value="1"/>
</dbReference>
<evidence type="ECO:0000313" key="10">
    <source>
        <dbReference type="EMBL" id="CRL40481.1"/>
    </source>
</evidence>
<dbReference type="InterPro" id="IPR036974">
    <property type="entry name" value="PUA_sf"/>
</dbReference>
<dbReference type="Gene3D" id="3.30.750.80">
    <property type="entry name" value="RNA methyltransferase domain (HRMD) like"/>
    <property type="match status" value="1"/>
</dbReference>
<keyword evidence="5 10" id="KW-0808">Transferase</keyword>
<gene>
    <name evidence="10" type="ORF">T1815_23761</name>
</gene>
<dbReference type="GO" id="GO:0032259">
    <property type="term" value="P:methylation"/>
    <property type="evidence" value="ECO:0007669"/>
    <property type="project" value="UniProtKB-KW"/>
</dbReference>
<dbReference type="CDD" id="cd02440">
    <property type="entry name" value="AdoMet_MTases"/>
    <property type="match status" value="1"/>
</dbReference>
<dbReference type="GO" id="GO:0003723">
    <property type="term" value="F:RNA binding"/>
    <property type="evidence" value="ECO:0007669"/>
    <property type="project" value="UniProtKB-KW"/>
</dbReference>
<dbReference type="Pfam" id="PF17785">
    <property type="entry name" value="PUA_3"/>
    <property type="match status" value="1"/>
</dbReference>
<keyword evidence="11" id="KW-1185">Reference proteome</keyword>
<keyword evidence="3" id="KW-0698">rRNA processing</keyword>
<proteinExistence type="inferred from homology"/>
<name>A0A0M6WS61_9FIRM</name>
<dbReference type="PANTHER" id="PTHR42873:SF1">
    <property type="entry name" value="S-ADENOSYLMETHIONINE-DEPENDENT METHYLTRANSFERASE DOMAIN-CONTAINING PROTEIN"/>
    <property type="match status" value="1"/>
</dbReference>
<organism evidence="10 11">
    <name type="scientific">Agathobacter rectalis</name>
    <dbReference type="NCBI Taxonomy" id="39491"/>
    <lineage>
        <taxon>Bacteria</taxon>
        <taxon>Bacillati</taxon>
        <taxon>Bacillota</taxon>
        <taxon>Clostridia</taxon>
        <taxon>Lachnospirales</taxon>
        <taxon>Lachnospiraceae</taxon>
        <taxon>Agathobacter</taxon>
    </lineage>
</organism>
<reference evidence="11" key="1">
    <citation type="submission" date="2015-05" db="EMBL/GenBank/DDBJ databases">
        <authorList>
            <consortium name="Pathogen Informatics"/>
        </authorList>
    </citation>
    <scope>NUCLEOTIDE SEQUENCE [LARGE SCALE GENOMIC DNA]</scope>
    <source>
        <strain evidence="11">T1-815</strain>
    </source>
</reference>
<dbReference type="SUPFAM" id="SSF53335">
    <property type="entry name" value="S-adenosyl-L-methionine-dependent methyltransferases"/>
    <property type="match status" value="1"/>
</dbReference>
<dbReference type="Proteomes" id="UP000049472">
    <property type="component" value="Unassembled WGS sequence"/>
</dbReference>
<feature type="domain" description="PUA" evidence="9">
    <location>
        <begin position="5"/>
        <end position="90"/>
    </location>
</feature>
<dbReference type="PANTHER" id="PTHR42873">
    <property type="entry name" value="RIBOSOMAL RNA LARGE SUBUNIT METHYLTRANSFERASE"/>
    <property type="match status" value="1"/>
</dbReference>
<evidence type="ECO:0000256" key="4">
    <source>
        <dbReference type="ARBA" id="ARBA00022603"/>
    </source>
</evidence>
<dbReference type="InterPro" id="IPR041532">
    <property type="entry name" value="RlmI-like_PUA"/>
</dbReference>
<dbReference type="RefSeq" id="WP_055062347.1">
    <property type="nucleotide sequence ID" value="NZ_CVRQ01000025.1"/>
</dbReference>
<evidence type="ECO:0000256" key="7">
    <source>
        <dbReference type="ARBA" id="ARBA00022884"/>
    </source>
</evidence>
<dbReference type="InterPro" id="IPR015947">
    <property type="entry name" value="PUA-like_sf"/>
</dbReference>
<dbReference type="GO" id="GO:0006364">
    <property type="term" value="P:rRNA processing"/>
    <property type="evidence" value="ECO:0007669"/>
    <property type="project" value="UniProtKB-KW"/>
</dbReference>
<dbReference type="SMART" id="SM00359">
    <property type="entry name" value="PUA"/>
    <property type="match status" value="1"/>
</dbReference>
<evidence type="ECO:0000256" key="8">
    <source>
        <dbReference type="ARBA" id="ARBA00038091"/>
    </source>
</evidence>
<evidence type="ECO:0000256" key="1">
    <source>
        <dbReference type="ARBA" id="ARBA00004496"/>
    </source>
</evidence>
<evidence type="ECO:0000256" key="3">
    <source>
        <dbReference type="ARBA" id="ARBA00022552"/>
    </source>
</evidence>
<dbReference type="Gene3D" id="2.30.130.10">
    <property type="entry name" value="PUA domain"/>
    <property type="match status" value="1"/>
</dbReference>
<evidence type="ECO:0000313" key="11">
    <source>
        <dbReference type="Proteomes" id="UP000049472"/>
    </source>
</evidence>
<keyword evidence="7" id="KW-0694">RNA-binding</keyword>
<comment type="similarity">
    <text evidence="8">Belongs to the methyltransferase superfamily. RlmI family.</text>
</comment>
<keyword evidence="6" id="KW-0949">S-adenosyl-L-methionine</keyword>
<dbReference type="InterPro" id="IPR019614">
    <property type="entry name" value="SAM-dep_methyl-trfase"/>
</dbReference>
<dbReference type="InterPro" id="IPR002478">
    <property type="entry name" value="PUA"/>
</dbReference>
<comment type="subcellular location">
    <subcellularLocation>
        <location evidence="1">Cytoplasm</location>
    </subcellularLocation>
</comment>
<dbReference type="AlphaFoldDB" id="A0A0M6WS61"/>
<dbReference type="CDD" id="cd21153">
    <property type="entry name" value="PUA_RlmI"/>
    <property type="match status" value="1"/>
</dbReference>
<dbReference type="CDD" id="cd11572">
    <property type="entry name" value="RlmI_M_like"/>
    <property type="match status" value="1"/>
</dbReference>
<evidence type="ECO:0000256" key="6">
    <source>
        <dbReference type="ARBA" id="ARBA00022691"/>
    </source>
</evidence>
<evidence type="ECO:0000256" key="2">
    <source>
        <dbReference type="ARBA" id="ARBA00022490"/>
    </source>
</evidence>
<protein>
    <submittedName>
        <fullName evidence="10">Putative methyltransferase</fullName>
    </submittedName>
</protein>
<dbReference type="EMBL" id="CVRQ01000025">
    <property type="protein sequence ID" value="CRL40481.1"/>
    <property type="molecule type" value="Genomic_DNA"/>
</dbReference>
<dbReference type="SUPFAM" id="SSF88697">
    <property type="entry name" value="PUA domain-like"/>
    <property type="match status" value="1"/>
</dbReference>
<keyword evidence="2" id="KW-0963">Cytoplasm</keyword>
<accession>A0A0M6WS61</accession>
<dbReference type="GO" id="GO:0008168">
    <property type="term" value="F:methyltransferase activity"/>
    <property type="evidence" value="ECO:0007669"/>
    <property type="project" value="UniProtKB-KW"/>
</dbReference>
<dbReference type="GO" id="GO:0005737">
    <property type="term" value="C:cytoplasm"/>
    <property type="evidence" value="ECO:0007669"/>
    <property type="project" value="UniProtKB-SubCell"/>
</dbReference>
<keyword evidence="4 10" id="KW-0489">Methyltransferase</keyword>
<dbReference type="PROSITE" id="PS50890">
    <property type="entry name" value="PUA"/>
    <property type="match status" value="1"/>
</dbReference>
<dbReference type="Pfam" id="PF10672">
    <property type="entry name" value="Methyltrans_SAM"/>
    <property type="match status" value="1"/>
</dbReference>
<dbReference type="InterPro" id="IPR029063">
    <property type="entry name" value="SAM-dependent_MTases_sf"/>
</dbReference>